<dbReference type="InterPro" id="IPR039422">
    <property type="entry name" value="MarR/SlyA-like"/>
</dbReference>
<dbReference type="EMBL" id="QGTL01000005">
    <property type="protein sequence ID" value="PWV75081.1"/>
    <property type="molecule type" value="Genomic_DNA"/>
</dbReference>
<keyword evidence="3" id="KW-1185">Reference proteome</keyword>
<comment type="caution">
    <text evidence="2">The sequence shown here is derived from an EMBL/GenBank/DDBJ whole genome shotgun (WGS) entry which is preliminary data.</text>
</comment>
<keyword evidence="2" id="KW-0238">DNA-binding</keyword>
<reference evidence="2 3" key="1">
    <citation type="submission" date="2018-05" db="EMBL/GenBank/DDBJ databases">
        <title>Genomic Encyclopedia of Type Strains, Phase IV (KMG-IV): sequencing the most valuable type-strain genomes for metagenomic binning, comparative biology and taxonomic classification.</title>
        <authorList>
            <person name="Goeker M."/>
        </authorList>
    </citation>
    <scope>NUCLEOTIDE SEQUENCE [LARGE SCALE GENOMIC DNA]</scope>
    <source>
        <strain evidence="2 3">DSM 44717</strain>
    </source>
</reference>
<sequence>MHRRYTGFVDADSPDQDLLPAADLCALVNRLARQIQDHVHECAATVGLTATQAIALHELGEPLTMRQLAGRMSCEPSNVTFVIDKLENRGLVSRQPHPSDRRAKQLVLSPRGAELRQELKRVMTLESPLGELTDDDRTHLRDLLQRAVRAPGADVRTPA</sequence>
<dbReference type="Pfam" id="PF01047">
    <property type="entry name" value="MarR"/>
    <property type="match status" value="1"/>
</dbReference>
<dbReference type="GO" id="GO:0006950">
    <property type="term" value="P:response to stress"/>
    <property type="evidence" value="ECO:0007669"/>
    <property type="project" value="TreeGrafter"/>
</dbReference>
<dbReference type="AlphaFoldDB" id="A0A317NID3"/>
<dbReference type="InterPro" id="IPR036388">
    <property type="entry name" value="WH-like_DNA-bd_sf"/>
</dbReference>
<feature type="domain" description="HTH marR-type" evidence="1">
    <location>
        <begin position="21"/>
        <end position="149"/>
    </location>
</feature>
<proteinExistence type="predicted"/>
<dbReference type="PANTHER" id="PTHR33164:SF99">
    <property type="entry name" value="MARR FAMILY REGULATORY PROTEIN"/>
    <property type="match status" value="1"/>
</dbReference>
<protein>
    <submittedName>
        <fullName evidence="2">DNA-binding MarR family transcriptional regulator</fullName>
    </submittedName>
</protein>
<evidence type="ECO:0000259" key="1">
    <source>
        <dbReference type="PROSITE" id="PS50995"/>
    </source>
</evidence>
<dbReference type="SMART" id="SM00347">
    <property type="entry name" value="HTH_MARR"/>
    <property type="match status" value="1"/>
</dbReference>
<evidence type="ECO:0000313" key="2">
    <source>
        <dbReference type="EMBL" id="PWV75081.1"/>
    </source>
</evidence>
<dbReference type="PANTHER" id="PTHR33164">
    <property type="entry name" value="TRANSCRIPTIONAL REGULATOR, MARR FAMILY"/>
    <property type="match status" value="1"/>
</dbReference>
<dbReference type="PRINTS" id="PR00598">
    <property type="entry name" value="HTHMARR"/>
</dbReference>
<gene>
    <name evidence="2" type="ORF">DFR69_105155</name>
</gene>
<dbReference type="PROSITE" id="PS50995">
    <property type="entry name" value="HTH_MARR_2"/>
    <property type="match status" value="1"/>
</dbReference>
<dbReference type="Gene3D" id="1.10.10.10">
    <property type="entry name" value="Winged helix-like DNA-binding domain superfamily/Winged helix DNA-binding domain"/>
    <property type="match status" value="1"/>
</dbReference>
<dbReference type="InterPro" id="IPR036390">
    <property type="entry name" value="WH_DNA-bd_sf"/>
</dbReference>
<dbReference type="GO" id="GO:0003677">
    <property type="term" value="F:DNA binding"/>
    <property type="evidence" value="ECO:0007669"/>
    <property type="project" value="UniProtKB-KW"/>
</dbReference>
<evidence type="ECO:0000313" key="3">
    <source>
        <dbReference type="Proteomes" id="UP000246410"/>
    </source>
</evidence>
<organism evidence="2 3">
    <name type="scientific">Nocardia neocaledoniensis</name>
    <dbReference type="NCBI Taxonomy" id="236511"/>
    <lineage>
        <taxon>Bacteria</taxon>
        <taxon>Bacillati</taxon>
        <taxon>Actinomycetota</taxon>
        <taxon>Actinomycetes</taxon>
        <taxon>Mycobacteriales</taxon>
        <taxon>Nocardiaceae</taxon>
        <taxon>Nocardia</taxon>
    </lineage>
</organism>
<dbReference type="SUPFAM" id="SSF46785">
    <property type="entry name" value="Winged helix' DNA-binding domain"/>
    <property type="match status" value="1"/>
</dbReference>
<name>A0A317NID3_9NOCA</name>
<dbReference type="Proteomes" id="UP000246410">
    <property type="component" value="Unassembled WGS sequence"/>
</dbReference>
<accession>A0A317NID3</accession>
<dbReference type="GO" id="GO:0003700">
    <property type="term" value="F:DNA-binding transcription factor activity"/>
    <property type="evidence" value="ECO:0007669"/>
    <property type="project" value="InterPro"/>
</dbReference>
<dbReference type="InterPro" id="IPR000835">
    <property type="entry name" value="HTH_MarR-typ"/>
</dbReference>